<dbReference type="Pfam" id="PF09982">
    <property type="entry name" value="LpxR"/>
    <property type="match status" value="1"/>
</dbReference>
<dbReference type="AlphaFoldDB" id="A0A545TA11"/>
<gene>
    <name evidence="1" type="ORF">FLL45_14425</name>
</gene>
<dbReference type="Proteomes" id="UP000317839">
    <property type="component" value="Unassembled WGS sequence"/>
</dbReference>
<proteinExistence type="predicted"/>
<dbReference type="InterPro" id="IPR018707">
    <property type="entry name" value="LpxR"/>
</dbReference>
<name>A0A545TA11_9GAMM</name>
<dbReference type="InterPro" id="IPR037107">
    <property type="entry name" value="Put_OMP_sf"/>
</dbReference>
<reference evidence="1 2" key="1">
    <citation type="submission" date="2019-06" db="EMBL/GenBank/DDBJ databases">
        <title>Draft genome of Aliikangiella marina GYP-15.</title>
        <authorList>
            <person name="Wang G."/>
        </authorList>
    </citation>
    <scope>NUCLEOTIDE SEQUENCE [LARGE SCALE GENOMIC DNA]</scope>
    <source>
        <strain evidence="1 2">GYP-15</strain>
    </source>
</reference>
<dbReference type="EMBL" id="VIKR01000003">
    <property type="protein sequence ID" value="TQV74050.1"/>
    <property type="molecule type" value="Genomic_DNA"/>
</dbReference>
<evidence type="ECO:0000313" key="1">
    <source>
        <dbReference type="EMBL" id="TQV74050.1"/>
    </source>
</evidence>
<sequence>MICKIRELLGIRAMQNLKQQLLTTLITLTLGAPLALASTPQEKTEYDSISNYHSGQAIVGTINAEKNPHRGWIWETEDEPYDTGWALYVDNDLFALRDSDKDYTGGISLTLAGKRATEYAFSLDPALNWVDKISGFSSFHDNGDRQLHSLEVGFTVFTPEVITEEAAQLDDRPYASLLFLSNTQESIDFENDAAYISSFSVGILGSKIISELQTQLHKTLGSDEPVGWENQISDGGELTARYSVAKQSLLHFDYQGDYNLEISTTSQASIGYITAASWGLAARIGEFDTPWYSFRPQFNDYSEKSASLAGLNRQVEEFYFWGGFNIHARAYNAFLQGQFKDSNHTFDASDMRILVADAWVGVTKQFQTGWRLSYLLRGQSSEVKQGNADRSVVWGGLMISKGW</sequence>
<organism evidence="1 2">
    <name type="scientific">Aliikangiella marina</name>
    <dbReference type="NCBI Taxonomy" id="1712262"/>
    <lineage>
        <taxon>Bacteria</taxon>
        <taxon>Pseudomonadati</taxon>
        <taxon>Pseudomonadota</taxon>
        <taxon>Gammaproteobacteria</taxon>
        <taxon>Oceanospirillales</taxon>
        <taxon>Pleioneaceae</taxon>
        <taxon>Aliikangiella</taxon>
    </lineage>
</organism>
<evidence type="ECO:0000313" key="2">
    <source>
        <dbReference type="Proteomes" id="UP000317839"/>
    </source>
</evidence>
<protein>
    <submittedName>
        <fullName evidence="1">Lipid A deacylase LpxR family protein</fullName>
    </submittedName>
</protein>
<dbReference type="Gene3D" id="2.40.128.140">
    <property type="entry name" value="Outer membrane protein"/>
    <property type="match status" value="1"/>
</dbReference>
<keyword evidence="2" id="KW-1185">Reference proteome</keyword>
<accession>A0A545TA11</accession>
<comment type="caution">
    <text evidence="1">The sequence shown here is derived from an EMBL/GenBank/DDBJ whole genome shotgun (WGS) entry which is preliminary data.</text>
</comment>
<dbReference type="OrthoDB" id="9776275at2"/>